<reference evidence="7 8" key="1">
    <citation type="submission" date="2017-03" db="EMBL/GenBank/DDBJ databases">
        <title>Whole genome sequences of fourteen strains of Bradyrhizobium canariense and one strain of Bradyrhizobium japonicum isolated from Lupinus (Papilionoideae: Genisteae) species in Algeria.</title>
        <authorList>
            <person name="Crovadore J."/>
            <person name="Chekireb D."/>
            <person name="Brachmann A."/>
            <person name="Chablais R."/>
            <person name="Cochard B."/>
            <person name="Lefort F."/>
        </authorList>
    </citation>
    <scope>NUCLEOTIDE SEQUENCE [LARGE SCALE GENOMIC DNA]</scope>
    <source>
        <strain evidence="7 8">UBMA197</strain>
    </source>
</reference>
<protein>
    <recommendedName>
        <fullName evidence="4 5">Malonate decarboxylase acyl carrier protein</fullName>
    </recommendedName>
    <alternativeName>
        <fullName evidence="4">Malonate decarboxylase subunit delta</fullName>
    </alternativeName>
</protein>
<evidence type="ECO:0000256" key="2">
    <source>
        <dbReference type="ARBA" id="ARBA00022490"/>
    </source>
</evidence>
<comment type="PTM">
    <text evidence="4 6">Covalently binds the prosthetic group of malonate decarboxylase.</text>
</comment>
<dbReference type="EMBL" id="NAFL01000256">
    <property type="protein sequence ID" value="OSJ31380.1"/>
    <property type="molecule type" value="Genomic_DNA"/>
</dbReference>
<evidence type="ECO:0000313" key="7">
    <source>
        <dbReference type="EMBL" id="OSJ31380.1"/>
    </source>
</evidence>
<keyword evidence="3 4" id="KW-0597">Phosphoprotein</keyword>
<accession>A0A1Y2JLL4</accession>
<evidence type="ECO:0000256" key="5">
    <source>
        <dbReference type="NCBIfam" id="TIGR03130"/>
    </source>
</evidence>
<evidence type="ECO:0000256" key="4">
    <source>
        <dbReference type="HAMAP-Rule" id="MF_00710"/>
    </source>
</evidence>
<dbReference type="GO" id="GO:0005737">
    <property type="term" value="C:cytoplasm"/>
    <property type="evidence" value="ECO:0007669"/>
    <property type="project" value="UniProtKB-SubCell"/>
</dbReference>
<dbReference type="RefSeq" id="WP_085401744.1">
    <property type="nucleotide sequence ID" value="NZ_NAFL01000256.1"/>
</dbReference>
<dbReference type="InterPro" id="IPR009662">
    <property type="entry name" value="Malonate_deCO2ase_dsu"/>
</dbReference>
<dbReference type="InterPro" id="IPR023439">
    <property type="entry name" value="Mal_deCO2ase/Cit_lyase_ACP"/>
</dbReference>
<name>A0A1Y2JLL4_BRAJP</name>
<evidence type="ECO:0000256" key="3">
    <source>
        <dbReference type="ARBA" id="ARBA00022553"/>
    </source>
</evidence>
<dbReference type="HAMAP" id="MF_00710">
    <property type="entry name" value="Malonate_deCO2ase_dsu"/>
    <property type="match status" value="1"/>
</dbReference>
<dbReference type="NCBIfam" id="TIGR03130">
    <property type="entry name" value="malonate_delta"/>
    <property type="match status" value="1"/>
</dbReference>
<organism evidence="7 8">
    <name type="scientific">Bradyrhizobium japonicum</name>
    <dbReference type="NCBI Taxonomy" id="375"/>
    <lineage>
        <taxon>Bacteria</taxon>
        <taxon>Pseudomonadati</taxon>
        <taxon>Pseudomonadota</taxon>
        <taxon>Alphaproteobacteria</taxon>
        <taxon>Hyphomicrobiales</taxon>
        <taxon>Nitrobacteraceae</taxon>
        <taxon>Bradyrhizobium</taxon>
    </lineage>
</organism>
<feature type="modified residue" description="O-(phosphoribosyl dephospho-coenzyme A)serine" evidence="4 6">
    <location>
        <position position="28"/>
    </location>
</feature>
<keyword evidence="2 4" id="KW-0963">Cytoplasm</keyword>
<comment type="subcellular location">
    <subcellularLocation>
        <location evidence="1 4">Cytoplasm</location>
    </subcellularLocation>
</comment>
<evidence type="ECO:0000313" key="8">
    <source>
        <dbReference type="Proteomes" id="UP000193335"/>
    </source>
</evidence>
<comment type="similarity">
    <text evidence="4">Belongs to the MdcC family.</text>
</comment>
<dbReference type="GO" id="GO:0000036">
    <property type="term" value="F:acyl carrier activity"/>
    <property type="evidence" value="ECO:0007669"/>
    <property type="project" value="UniProtKB-UniRule"/>
</dbReference>
<proteinExistence type="inferred from homology"/>
<evidence type="ECO:0000256" key="1">
    <source>
        <dbReference type="ARBA" id="ARBA00004496"/>
    </source>
</evidence>
<dbReference type="Pfam" id="PF06857">
    <property type="entry name" value="ACP"/>
    <property type="match status" value="1"/>
</dbReference>
<sequence>MEDLSFHHPVRERAGGIRRSAIVGVVASGNLEVLVERVLPDAECAVEIKTAAMGFGEVWSAVIGDFVERYSPGGLKFSINDGGARPDTVSLRLAQAVRLIEGSEQ</sequence>
<gene>
    <name evidence="4" type="primary">mdcC</name>
    <name evidence="7" type="ORF">BSZ19_22440</name>
</gene>
<comment type="caution">
    <text evidence="7">The sequence shown here is derived from an EMBL/GenBank/DDBJ whole genome shotgun (WGS) entry which is preliminary data.</text>
</comment>
<dbReference type="Proteomes" id="UP000193335">
    <property type="component" value="Unassembled WGS sequence"/>
</dbReference>
<evidence type="ECO:0000256" key="6">
    <source>
        <dbReference type="PIRSR" id="PIRSR609662-50"/>
    </source>
</evidence>
<dbReference type="AlphaFoldDB" id="A0A1Y2JLL4"/>
<comment type="function">
    <text evidence="4">Subunit of malonate decarboxylase, it is an acyl carrier protein to which acetyl and malonyl thioester residues are bound via a 2'-(5''-phosphoribosyl)-3'-dephospho-CoA prosthetic group and turn over during the catalytic mechanism.</text>
</comment>